<comment type="caution">
    <text evidence="3">The sequence shown here is derived from an EMBL/GenBank/DDBJ whole genome shotgun (WGS) entry which is preliminary data.</text>
</comment>
<protein>
    <recommendedName>
        <fullName evidence="2">Outer membrane protein beta-barrel domain-containing protein</fullName>
    </recommendedName>
</protein>
<feature type="signal peptide" evidence="1">
    <location>
        <begin position="1"/>
        <end position="21"/>
    </location>
</feature>
<gene>
    <name evidence="3" type="ORF">PbJCM13498_33660</name>
</gene>
<dbReference type="AlphaFoldDB" id="A0A5M4B3X3"/>
<evidence type="ECO:0000313" key="4">
    <source>
        <dbReference type="Proteomes" id="UP000391834"/>
    </source>
</evidence>
<feature type="domain" description="Outer membrane protein beta-barrel" evidence="2">
    <location>
        <begin position="20"/>
        <end position="197"/>
    </location>
</feature>
<keyword evidence="1" id="KW-0732">Signal</keyword>
<name>A0A5M4B3X3_9BACT</name>
<dbReference type="InterPro" id="IPR025665">
    <property type="entry name" value="Beta-barrel_OMP_2"/>
</dbReference>
<proteinExistence type="predicted"/>
<dbReference type="RefSeq" id="WP_025865832.1">
    <property type="nucleotide sequence ID" value="NZ_BLAX01000001.1"/>
</dbReference>
<dbReference type="EMBL" id="BLAX01000001">
    <property type="protein sequence ID" value="GET34503.1"/>
    <property type="molecule type" value="Genomic_DNA"/>
</dbReference>
<keyword evidence="4" id="KW-1185">Reference proteome</keyword>
<reference evidence="3 4" key="1">
    <citation type="submission" date="2019-10" db="EMBL/GenBank/DDBJ databases">
        <title>Prolixibacter strains distinguished by the presence of nitrate reductase genes were adept at nitrate-dependent anaerobic corrosion of metallic iron and carbon steel.</title>
        <authorList>
            <person name="Iino T."/>
            <person name="Shono N."/>
            <person name="Ito K."/>
            <person name="Nakamura R."/>
            <person name="Sueoka K."/>
            <person name="Harayama S."/>
            <person name="Ohkuma M."/>
        </authorList>
    </citation>
    <scope>NUCLEOTIDE SEQUENCE [LARGE SCALE GENOMIC DNA]</scope>
    <source>
        <strain evidence="3 4">JCM 13498</strain>
    </source>
</reference>
<feature type="chain" id="PRO_5024371350" description="Outer membrane protein beta-barrel domain-containing protein" evidence="1">
    <location>
        <begin position="22"/>
        <end position="225"/>
    </location>
</feature>
<accession>A0A5M4B3X3</accession>
<evidence type="ECO:0000256" key="1">
    <source>
        <dbReference type="SAM" id="SignalP"/>
    </source>
</evidence>
<evidence type="ECO:0000259" key="2">
    <source>
        <dbReference type="Pfam" id="PF13568"/>
    </source>
</evidence>
<evidence type="ECO:0000313" key="3">
    <source>
        <dbReference type="EMBL" id="GET34503.1"/>
    </source>
</evidence>
<dbReference type="OrthoDB" id="1429208at2"/>
<sequence>MKTKSVSLVLLFLLSTSLVFAQGNDQPKTSIAILGGINFQNLNGDDMSGNKLKNDMIIGFHGGINIQIPVASEFYFQPGLMLSTKGAKNKDGLITSTYKLSYIELPLNFVYKVWLGNGYFMLGFGPFMAYGVGGKATFEGGAVTVSSDIEFKSTVDAGDPLTVAYFKPFDAGANLFFGYELASGIFIQLNTQLGLVKINPEDNRVSDDQSSVKNTGYGISLGYRF</sequence>
<dbReference type="Pfam" id="PF13568">
    <property type="entry name" value="OMP_b-brl_2"/>
    <property type="match status" value="1"/>
</dbReference>
<dbReference type="Proteomes" id="UP000391834">
    <property type="component" value="Unassembled WGS sequence"/>
</dbReference>
<organism evidence="3 4">
    <name type="scientific">Prolixibacter bellariivorans</name>
    <dbReference type="NCBI Taxonomy" id="314319"/>
    <lineage>
        <taxon>Bacteria</taxon>
        <taxon>Pseudomonadati</taxon>
        <taxon>Bacteroidota</taxon>
        <taxon>Bacteroidia</taxon>
        <taxon>Marinilabiliales</taxon>
        <taxon>Prolixibacteraceae</taxon>
        <taxon>Prolixibacter</taxon>
    </lineage>
</organism>